<keyword evidence="4" id="KW-0488">Methylation</keyword>
<dbReference type="PRINTS" id="PR00813">
    <property type="entry name" value="BCTERIALGSPG"/>
</dbReference>
<evidence type="ECO:0000313" key="12">
    <source>
        <dbReference type="Proteomes" id="UP000325517"/>
    </source>
</evidence>
<organism evidence="11 12">
    <name type="scientific">Psychrobacillus glaciei</name>
    <dbReference type="NCBI Taxonomy" id="2283160"/>
    <lineage>
        <taxon>Bacteria</taxon>
        <taxon>Bacillati</taxon>
        <taxon>Bacillota</taxon>
        <taxon>Bacilli</taxon>
        <taxon>Bacillales</taxon>
        <taxon>Bacillaceae</taxon>
        <taxon>Psychrobacillus</taxon>
    </lineage>
</organism>
<sequence>MKFVRNSKGFTLVEMMIVLLIISILILITIPNVTKHSASIDDKGCKAFARMLEGQIEAYKIEKKKVPTLDELSKEGYLKGDKTCPNGTVVIINPDNGSVSIEGEVASGSEASGG</sequence>
<dbReference type="InterPro" id="IPR016940">
    <property type="entry name" value="ComGC"/>
</dbReference>
<dbReference type="GO" id="GO:0030420">
    <property type="term" value="P:establishment of competence for transformation"/>
    <property type="evidence" value="ECO:0007669"/>
    <property type="project" value="UniProtKB-KW"/>
</dbReference>
<keyword evidence="8" id="KW-0178">Competence</keyword>
<dbReference type="InterPro" id="IPR045584">
    <property type="entry name" value="Pilin-like"/>
</dbReference>
<reference evidence="11 12" key="1">
    <citation type="submission" date="2018-07" db="EMBL/GenBank/DDBJ databases">
        <title>Complete genome sequence of Psychrobacillus sp. PB01, isolated from iceberg, and comparative genome analysis of Psychrobacillus strains.</title>
        <authorList>
            <person name="Lee P.C."/>
        </authorList>
    </citation>
    <scope>NUCLEOTIDE SEQUENCE [LARGE SCALE GENOMIC DNA]</scope>
    <source>
        <strain evidence="11 12">PB01</strain>
    </source>
</reference>
<keyword evidence="6 10" id="KW-1133">Transmembrane helix</keyword>
<protein>
    <submittedName>
        <fullName evidence="11">Prepilin-type N-terminal cleavage/methylation domain-containing protein</fullName>
    </submittedName>
</protein>
<keyword evidence="12" id="KW-1185">Reference proteome</keyword>
<dbReference type="EMBL" id="CP031223">
    <property type="protein sequence ID" value="QFF99428.1"/>
    <property type="molecule type" value="Genomic_DNA"/>
</dbReference>
<proteinExistence type="inferred from homology"/>
<dbReference type="GO" id="GO:0015627">
    <property type="term" value="C:type II protein secretion system complex"/>
    <property type="evidence" value="ECO:0007669"/>
    <property type="project" value="InterPro"/>
</dbReference>
<dbReference type="InterPro" id="IPR000983">
    <property type="entry name" value="Bac_GSPG_pilin"/>
</dbReference>
<dbReference type="Proteomes" id="UP000325517">
    <property type="component" value="Chromosome"/>
</dbReference>
<keyword evidence="3" id="KW-1003">Cell membrane</keyword>
<evidence type="ECO:0000256" key="4">
    <source>
        <dbReference type="ARBA" id="ARBA00022481"/>
    </source>
</evidence>
<evidence type="ECO:0000313" key="11">
    <source>
        <dbReference type="EMBL" id="QFF99428.1"/>
    </source>
</evidence>
<evidence type="ECO:0000256" key="1">
    <source>
        <dbReference type="ARBA" id="ARBA00004162"/>
    </source>
</evidence>
<feature type="transmembrane region" description="Helical" evidence="10">
    <location>
        <begin position="12"/>
        <end position="30"/>
    </location>
</feature>
<dbReference type="RefSeq" id="WP_151700341.1">
    <property type="nucleotide sequence ID" value="NZ_CP031223.1"/>
</dbReference>
<evidence type="ECO:0000256" key="2">
    <source>
        <dbReference type="ARBA" id="ARBA00004241"/>
    </source>
</evidence>
<dbReference type="InterPro" id="IPR012902">
    <property type="entry name" value="N_methyl_site"/>
</dbReference>
<evidence type="ECO:0000256" key="3">
    <source>
        <dbReference type="ARBA" id="ARBA00022475"/>
    </source>
</evidence>
<evidence type="ECO:0000256" key="8">
    <source>
        <dbReference type="ARBA" id="ARBA00023287"/>
    </source>
</evidence>
<dbReference type="OrthoDB" id="1798043at2"/>
<evidence type="ECO:0000256" key="9">
    <source>
        <dbReference type="ARBA" id="ARBA00043982"/>
    </source>
</evidence>
<dbReference type="GO" id="GO:0009986">
    <property type="term" value="C:cell surface"/>
    <property type="evidence" value="ECO:0007669"/>
    <property type="project" value="UniProtKB-SubCell"/>
</dbReference>
<name>A0A5J6SNE8_9BACI</name>
<dbReference type="AlphaFoldDB" id="A0A5J6SNE8"/>
<dbReference type="KEGG" id="psyo:PB01_11660"/>
<comment type="subcellular location">
    <subcellularLocation>
        <location evidence="1">Cell membrane</location>
        <topology evidence="1">Single-pass membrane protein</topology>
    </subcellularLocation>
    <subcellularLocation>
        <location evidence="2">Cell surface</location>
    </subcellularLocation>
</comment>
<accession>A0A5J6SNE8</accession>
<gene>
    <name evidence="11" type="ORF">PB01_11660</name>
</gene>
<dbReference type="GO" id="GO:0005886">
    <property type="term" value="C:plasma membrane"/>
    <property type="evidence" value="ECO:0007669"/>
    <property type="project" value="UniProtKB-SubCell"/>
</dbReference>
<evidence type="ECO:0000256" key="7">
    <source>
        <dbReference type="ARBA" id="ARBA00023136"/>
    </source>
</evidence>
<evidence type="ECO:0000256" key="10">
    <source>
        <dbReference type="SAM" id="Phobius"/>
    </source>
</evidence>
<evidence type="ECO:0000256" key="5">
    <source>
        <dbReference type="ARBA" id="ARBA00022692"/>
    </source>
</evidence>
<dbReference type="Gene3D" id="3.30.700.10">
    <property type="entry name" value="Glycoprotein, Type 4 Pilin"/>
    <property type="match status" value="1"/>
</dbReference>
<keyword evidence="7 10" id="KW-0472">Membrane</keyword>
<keyword evidence="5 10" id="KW-0812">Transmembrane</keyword>
<dbReference type="PROSITE" id="PS00409">
    <property type="entry name" value="PROKAR_NTER_METHYL"/>
    <property type="match status" value="1"/>
</dbReference>
<dbReference type="NCBIfam" id="NF040999">
    <property type="entry name" value="pilin_ComGC"/>
    <property type="match status" value="1"/>
</dbReference>
<dbReference type="Pfam" id="PF07963">
    <property type="entry name" value="N_methyl"/>
    <property type="match status" value="1"/>
</dbReference>
<dbReference type="SUPFAM" id="SSF54523">
    <property type="entry name" value="Pili subunits"/>
    <property type="match status" value="1"/>
</dbReference>
<dbReference type="NCBIfam" id="TIGR02532">
    <property type="entry name" value="IV_pilin_GFxxxE"/>
    <property type="match status" value="1"/>
</dbReference>
<comment type="similarity">
    <text evidence="9">Belongs to the ComGC family.</text>
</comment>
<evidence type="ECO:0000256" key="6">
    <source>
        <dbReference type="ARBA" id="ARBA00022989"/>
    </source>
</evidence>
<dbReference type="GO" id="GO:0015628">
    <property type="term" value="P:protein secretion by the type II secretion system"/>
    <property type="evidence" value="ECO:0007669"/>
    <property type="project" value="InterPro"/>
</dbReference>